<evidence type="ECO:0000256" key="1">
    <source>
        <dbReference type="ARBA" id="ARBA00038349"/>
    </source>
</evidence>
<protein>
    <submittedName>
        <fullName evidence="5">Protein kinase domain-containing protein</fullName>
    </submittedName>
</protein>
<feature type="domain" description="Protein kinase" evidence="3">
    <location>
        <begin position="1"/>
        <end position="285"/>
    </location>
</feature>
<dbReference type="InterPro" id="IPR011009">
    <property type="entry name" value="Kinase-like_dom_sf"/>
</dbReference>
<evidence type="ECO:0000259" key="3">
    <source>
        <dbReference type="PROSITE" id="PS50011"/>
    </source>
</evidence>
<dbReference type="SMART" id="SM00220">
    <property type="entry name" value="S_TKc"/>
    <property type="match status" value="1"/>
</dbReference>
<dbReference type="InterPro" id="IPR016024">
    <property type="entry name" value="ARM-type_fold"/>
</dbReference>
<name>A0A7I5EEM4_HAECO</name>
<evidence type="ECO:0000313" key="5">
    <source>
        <dbReference type="WBParaSite" id="HCON_00188890-00001"/>
    </source>
</evidence>
<dbReference type="GO" id="GO:0005524">
    <property type="term" value="F:ATP binding"/>
    <property type="evidence" value="ECO:0007669"/>
    <property type="project" value="InterPro"/>
</dbReference>
<dbReference type="WBParaSite" id="HCON_00188890-00001">
    <property type="protein sequence ID" value="HCON_00188890-00001"/>
    <property type="gene ID" value="HCON_00188890"/>
</dbReference>
<dbReference type="PANTHER" id="PTHR12984">
    <property type="entry name" value="SCY1-RELATED S/T PROTEIN KINASE-LIKE"/>
    <property type="match status" value="1"/>
</dbReference>
<keyword evidence="4" id="KW-1185">Reference proteome</keyword>
<dbReference type="Gene3D" id="1.25.10.10">
    <property type="entry name" value="Leucine-rich Repeat Variant"/>
    <property type="match status" value="1"/>
</dbReference>
<reference evidence="5" key="1">
    <citation type="submission" date="2020-12" db="UniProtKB">
        <authorList>
            <consortium name="WormBaseParasite"/>
        </authorList>
    </citation>
    <scope>IDENTIFICATION</scope>
    <source>
        <strain evidence="5">MHco3</strain>
    </source>
</reference>
<dbReference type="InterPro" id="IPR051177">
    <property type="entry name" value="CIK-Related_Protein"/>
</dbReference>
<dbReference type="GO" id="GO:0004672">
    <property type="term" value="F:protein kinase activity"/>
    <property type="evidence" value="ECO:0007669"/>
    <property type="project" value="InterPro"/>
</dbReference>
<dbReference type="SUPFAM" id="SSF56112">
    <property type="entry name" value="Protein kinase-like (PK-like)"/>
    <property type="match status" value="1"/>
</dbReference>
<comment type="similarity">
    <text evidence="1">Belongs to the protein kinase superfamily.</text>
</comment>
<dbReference type="Proteomes" id="UP000025227">
    <property type="component" value="Unplaced"/>
</dbReference>
<dbReference type="Gene3D" id="1.10.510.10">
    <property type="entry name" value="Transferase(Phosphotransferase) domain 1"/>
    <property type="match status" value="1"/>
</dbReference>
<proteinExistence type="inferred from homology"/>
<sequence length="620" mass="69017">MGAQESTGRKQQQVIDVKDDVPRDAKAYKLWSNIHQAVKNHSLPCTIFVKKLDRSDGSLKYYENGIKLLKQLKHPYILKFLDGTCTATDVSLVTERVQMLDHSIESLSIDEIQSGLYHILEAVLFLHTKASLSHNNLTPASIFVASNGEWKLGGFEFSCPLKDSHQFLKSQFSSSVRLPEYLPPKEERDSSQTTSLFSGDAYSFGKLIEFVLASRSDEEEKVRSLREVAAQLASGDPAQRIQLPALFAHPALSNSLIQIIEFCNTIHLKTDEEKDEFFRDIVPRLRCIPGDVVARRLSRLLLSRYVLLEKRCQSELYPALLVPAGDQNGILPRDHFQSHMIPEILRLFKVRESAVRIILLSHFHGYARYIPHERLVGFVTDEVIQGCFDSDSQLVAASLRALATLVEIAGADAVCPWPISKTFANGSPMRSRTSASATSNFFSVNYVDGTKVNDGAETEKKVSAVVSGDQNGSWSDEGIADWNNDSSWSSDWKGDDKSTSDPEPETAKEIPDVVESHSSTFRVNTPPDSKKTIGSEFEISVPTQRSLEDELLADLTPKITTTSLVDQLTTLQSTINALSAAKKVPPKFAMVDTVEETEGWDETMNESLTSVEDVVMKEQK</sequence>
<organism evidence="4 5">
    <name type="scientific">Haemonchus contortus</name>
    <name type="common">Barber pole worm</name>
    <dbReference type="NCBI Taxonomy" id="6289"/>
    <lineage>
        <taxon>Eukaryota</taxon>
        <taxon>Metazoa</taxon>
        <taxon>Ecdysozoa</taxon>
        <taxon>Nematoda</taxon>
        <taxon>Chromadorea</taxon>
        <taxon>Rhabditida</taxon>
        <taxon>Rhabditina</taxon>
        <taxon>Rhabditomorpha</taxon>
        <taxon>Strongyloidea</taxon>
        <taxon>Trichostrongylidae</taxon>
        <taxon>Haemonchus</taxon>
    </lineage>
</organism>
<dbReference type="InterPro" id="IPR011989">
    <property type="entry name" value="ARM-like"/>
</dbReference>
<dbReference type="Gene3D" id="3.30.200.20">
    <property type="entry name" value="Phosphorylase Kinase, domain 1"/>
    <property type="match status" value="1"/>
</dbReference>
<dbReference type="InterPro" id="IPR000719">
    <property type="entry name" value="Prot_kinase_dom"/>
</dbReference>
<dbReference type="Pfam" id="PF00069">
    <property type="entry name" value="Pkinase"/>
    <property type="match status" value="1"/>
</dbReference>
<dbReference type="SUPFAM" id="SSF48371">
    <property type="entry name" value="ARM repeat"/>
    <property type="match status" value="1"/>
</dbReference>
<evidence type="ECO:0000313" key="4">
    <source>
        <dbReference type="Proteomes" id="UP000025227"/>
    </source>
</evidence>
<dbReference type="OMA" id="FHLATEY"/>
<feature type="compositionally biased region" description="Basic and acidic residues" evidence="2">
    <location>
        <begin position="492"/>
        <end position="511"/>
    </location>
</feature>
<accession>A0A7I5EEM4</accession>
<dbReference type="OrthoDB" id="5870215at2759"/>
<feature type="region of interest" description="Disordered" evidence="2">
    <location>
        <begin position="463"/>
        <end position="511"/>
    </location>
</feature>
<evidence type="ECO:0000256" key="2">
    <source>
        <dbReference type="SAM" id="MobiDB-lite"/>
    </source>
</evidence>
<dbReference type="PROSITE" id="PS50011">
    <property type="entry name" value="PROTEIN_KINASE_DOM"/>
    <property type="match status" value="1"/>
</dbReference>
<feature type="compositionally biased region" description="Low complexity" evidence="2">
    <location>
        <begin position="481"/>
        <end position="491"/>
    </location>
</feature>
<dbReference type="AlphaFoldDB" id="A0A7I5EEM4"/>
<dbReference type="PANTHER" id="PTHR12984:SF15">
    <property type="entry name" value="PROTEIN-ASSOCIATING WITH THE CARBOXYL-TERMINAL DOMAIN OF EZRIN"/>
    <property type="match status" value="1"/>
</dbReference>